<proteinExistence type="predicted"/>
<dbReference type="CDD" id="cd02440">
    <property type="entry name" value="AdoMet_MTases"/>
    <property type="match status" value="1"/>
</dbReference>
<name>A0A3B0MAN1_9RHOB</name>
<dbReference type="RefSeq" id="WP_121095619.1">
    <property type="nucleotide sequence ID" value="NZ_UIHC01000021.1"/>
</dbReference>
<dbReference type="InterPro" id="IPR029063">
    <property type="entry name" value="SAM-dependent_MTases_sf"/>
</dbReference>
<dbReference type="EMBL" id="UIHC01000021">
    <property type="protein sequence ID" value="SUZ32450.1"/>
    <property type="molecule type" value="Genomic_DNA"/>
</dbReference>
<evidence type="ECO:0000313" key="3">
    <source>
        <dbReference type="Proteomes" id="UP000272908"/>
    </source>
</evidence>
<dbReference type="Pfam" id="PF13649">
    <property type="entry name" value="Methyltransf_25"/>
    <property type="match status" value="1"/>
</dbReference>
<evidence type="ECO:0000313" key="2">
    <source>
        <dbReference type="EMBL" id="SUZ32450.1"/>
    </source>
</evidence>
<evidence type="ECO:0000259" key="1">
    <source>
        <dbReference type="Pfam" id="PF13649"/>
    </source>
</evidence>
<gene>
    <name evidence="2" type="ORF">ROE7235_02208</name>
</gene>
<dbReference type="OrthoDB" id="9786503at2"/>
<dbReference type="AlphaFoldDB" id="A0A3B0MAN1"/>
<dbReference type="Gene3D" id="3.40.50.150">
    <property type="entry name" value="Vaccinia Virus protein VP39"/>
    <property type="match status" value="1"/>
</dbReference>
<feature type="domain" description="Methyltransferase" evidence="1">
    <location>
        <begin position="35"/>
        <end position="129"/>
    </location>
</feature>
<protein>
    <recommendedName>
        <fullName evidence="1">Methyltransferase domain-containing protein</fullName>
    </recommendedName>
</protein>
<reference evidence="3" key="1">
    <citation type="submission" date="2018-08" db="EMBL/GenBank/DDBJ databases">
        <authorList>
            <person name="Rodrigo-Torres L."/>
            <person name="Arahal R. D."/>
            <person name="Lucena T."/>
        </authorList>
    </citation>
    <scope>NUCLEOTIDE SEQUENCE [LARGE SCALE GENOMIC DNA]</scope>
    <source>
        <strain evidence="3">CECT 7235</strain>
    </source>
</reference>
<organism evidence="2 3">
    <name type="scientific">Roseinatronobacter ekhonensis</name>
    <dbReference type="NCBI Taxonomy" id="254356"/>
    <lineage>
        <taxon>Bacteria</taxon>
        <taxon>Pseudomonadati</taxon>
        <taxon>Pseudomonadota</taxon>
        <taxon>Alphaproteobacteria</taxon>
        <taxon>Rhodobacterales</taxon>
        <taxon>Paracoccaceae</taxon>
        <taxon>Roseinatronobacter</taxon>
    </lineage>
</organism>
<sequence>MWEERFATPDYVFGTDPAAALRDHADWLVQGQKALAVADGEGRNSVFMAECGLSVTAADYAPSGLRKAKTLAESRGVEVDFVQADLLADWPSEWAGAFDLVAGIFIQFTGPDARTAMFERMAASLRPGGVLFLHGYRPEQLAYGTGGPRAVENLYTEDMLRAAFPGWQVELCRAYDRDIREGAGHAGMSALIDFIARKPE</sequence>
<accession>A0A3B0MAN1</accession>
<keyword evidence="3" id="KW-1185">Reference proteome</keyword>
<dbReference type="Proteomes" id="UP000272908">
    <property type="component" value="Unassembled WGS sequence"/>
</dbReference>
<dbReference type="SUPFAM" id="SSF53335">
    <property type="entry name" value="S-adenosyl-L-methionine-dependent methyltransferases"/>
    <property type="match status" value="1"/>
</dbReference>
<dbReference type="InterPro" id="IPR041698">
    <property type="entry name" value="Methyltransf_25"/>
</dbReference>